<sequence length="485" mass="54253">MSCCRCLVLPSLQCRKNIKYRRGNFDSDDESVDGEAPSARDDHHDDAPPEGTEDVGRVRRGLVTAGDQSDPVYLWHNTADDLIQTDFANLQHALSGLERQLIAHSIASNELTVPDASAQDTQTPEANAARTIRELFCNLTGWTPWELLGNPPQILLREERDASVCHRITEHLGRLNKRYGGVSDRHLQSYHDKKALLFRNSSLSLEGLDDVPAAVGRVAGQGTHIHHASWMDDSTDLLIEVNAARKYDAPFCAALYMTVLFLGNSPYILVIVTDITRLHGWLDLSHANHRNCFLSSLYTFFEEGDIEMQLCVPVDPRSWPHQRAYRRYSSHAHVKRSPSLRPDVAGKMPMPDKPLSAADIVEQPRGILQTQGDRERVNARRLYRKQSTLRGIQWEAEVEERRFTVVGSADNETDNTYPPTQPSRQASPHDSREAELKRLEQMFAHTCQQMAALIQQQQLQGGGGVSFGVSPHQPAGAGVNGIIPR</sequence>
<evidence type="ECO:0008006" key="4">
    <source>
        <dbReference type="Google" id="ProtNLM"/>
    </source>
</evidence>
<reference evidence="2 3" key="1">
    <citation type="submission" date="2014-11" db="EMBL/GenBank/DDBJ databases">
        <authorList>
            <person name="Zhu J."/>
            <person name="Qi W."/>
            <person name="Song R."/>
        </authorList>
    </citation>
    <scope>NUCLEOTIDE SEQUENCE [LARGE SCALE GENOMIC DNA]</scope>
</reference>
<dbReference type="InParanoid" id="A0A0G4FHC9"/>
<feature type="compositionally biased region" description="Basic and acidic residues" evidence="1">
    <location>
        <begin position="38"/>
        <end position="47"/>
    </location>
</feature>
<accession>A0A0G4FHC9</accession>
<evidence type="ECO:0000256" key="1">
    <source>
        <dbReference type="SAM" id="MobiDB-lite"/>
    </source>
</evidence>
<evidence type="ECO:0000313" key="3">
    <source>
        <dbReference type="Proteomes" id="UP000041254"/>
    </source>
</evidence>
<feature type="region of interest" description="Disordered" evidence="1">
    <location>
        <begin position="405"/>
        <end position="432"/>
    </location>
</feature>
<name>A0A0G4FHC9_VITBC</name>
<dbReference type="Gene3D" id="3.30.450.20">
    <property type="entry name" value="PAS domain"/>
    <property type="match status" value="1"/>
</dbReference>
<dbReference type="Proteomes" id="UP000041254">
    <property type="component" value="Unassembled WGS sequence"/>
</dbReference>
<dbReference type="EMBL" id="CDMY01000438">
    <property type="protein sequence ID" value="CEM12867.1"/>
    <property type="molecule type" value="Genomic_DNA"/>
</dbReference>
<evidence type="ECO:0000313" key="2">
    <source>
        <dbReference type="EMBL" id="CEM12867.1"/>
    </source>
</evidence>
<organism evidence="2 3">
    <name type="scientific">Vitrella brassicaformis (strain CCMP3155)</name>
    <dbReference type="NCBI Taxonomy" id="1169540"/>
    <lineage>
        <taxon>Eukaryota</taxon>
        <taxon>Sar</taxon>
        <taxon>Alveolata</taxon>
        <taxon>Colpodellida</taxon>
        <taxon>Vitrellaceae</taxon>
        <taxon>Vitrella</taxon>
    </lineage>
</organism>
<feature type="compositionally biased region" description="Polar residues" evidence="1">
    <location>
        <begin position="414"/>
        <end position="426"/>
    </location>
</feature>
<protein>
    <recommendedName>
        <fullName evidence="4">PAS domain-containing protein</fullName>
    </recommendedName>
</protein>
<feature type="region of interest" description="Disordered" evidence="1">
    <location>
        <begin position="25"/>
        <end position="57"/>
    </location>
</feature>
<keyword evidence="3" id="KW-1185">Reference proteome</keyword>
<dbReference type="VEuPathDB" id="CryptoDB:Vbra_15465"/>
<dbReference type="AlphaFoldDB" id="A0A0G4FHC9"/>
<proteinExistence type="predicted"/>
<gene>
    <name evidence="2" type="ORF">Vbra_15465</name>
</gene>